<organism evidence="2 3">
    <name type="scientific">Desulfotomaculum copahuensis</name>
    <dbReference type="NCBI Taxonomy" id="1838280"/>
    <lineage>
        <taxon>Bacteria</taxon>
        <taxon>Bacillati</taxon>
        <taxon>Bacillota</taxon>
        <taxon>Clostridia</taxon>
        <taxon>Eubacteriales</taxon>
        <taxon>Desulfotomaculaceae</taxon>
        <taxon>Desulfotomaculum</taxon>
    </lineage>
</organism>
<dbReference type="InterPro" id="IPR012341">
    <property type="entry name" value="6hp_glycosidase-like_sf"/>
</dbReference>
<dbReference type="STRING" id="1838280.A6M21_05850"/>
<sequence>MPREIVLGNGKMLINFDQSVNMRDLYYPYVGMENHICGHKSSLGVWVDGCFSWLDGGEWQITNGYRPASLVSRIEAVNPCLGIKLEINGAVHYARDLYIKKIRLQNMHSTSREVRLFFHHDFSLGGSDVGDTALYDPDTGALIHYKRHYYFLFNGRAEEAGFFQFTTGIKRFADQEGTWRDAEDGNLVNHPVAQGSVDSTASLRVRPGAGGESVLYYWIAAGDSFEDVKQANSFVREQGVDALLAEVESYWRHWVDKIPRFFAGLDETAVELFKTSLLVVRTQCDQRGAILAANDTDIMATNRDNYSYLWPRDGALVAHALERAGYPEVSRPFYSFCREIITPEGFFWPKYNADGSVGSNWHPWIRAGQLQLPIQEDETALVLWALGHYFGRFRDFELIKDLYPALIKPAAGFLTRYRDPSTGLPLDSYDLWEERRGVFTFTAAAVYAGLAAAADCAALVGDSTNAAQWREAARQVRAGLLKYLYSYELGRFIRGIIHVPRGEPEKDFTLESSVYGVFGFGALPAAHPRVAGTMRAIREGLRVRTEIGGIARYTGDYYFRRSADVQNVPGNPWFICTLWMAEWYAEAARNPSGLAPARVLLEWAALHRTAGGMLAEQLHPYTGEPLSVSPLTWSHATYILAVLKYIEKYTRLTAH</sequence>
<evidence type="ECO:0000313" key="2">
    <source>
        <dbReference type="EMBL" id="OAT85443.1"/>
    </source>
</evidence>
<dbReference type="Pfam" id="PF00723">
    <property type="entry name" value="Glyco_hydro_15"/>
    <property type="match status" value="2"/>
</dbReference>
<dbReference type="GO" id="GO:0005975">
    <property type="term" value="P:carbohydrate metabolic process"/>
    <property type="evidence" value="ECO:0007669"/>
    <property type="project" value="InterPro"/>
</dbReference>
<dbReference type="EMBL" id="LYVF01000062">
    <property type="protein sequence ID" value="OAT85443.1"/>
    <property type="molecule type" value="Genomic_DNA"/>
</dbReference>
<dbReference type="GO" id="GO:0004553">
    <property type="term" value="F:hydrolase activity, hydrolyzing O-glycosyl compounds"/>
    <property type="evidence" value="ECO:0007669"/>
    <property type="project" value="UniProtKB-ARBA"/>
</dbReference>
<feature type="domain" description="GH15-like" evidence="1">
    <location>
        <begin position="286"/>
        <end position="588"/>
    </location>
</feature>
<gene>
    <name evidence="2" type="ORF">A6M21_05850</name>
</gene>
<dbReference type="Gene3D" id="1.50.10.10">
    <property type="match status" value="1"/>
</dbReference>
<protein>
    <submittedName>
        <fullName evidence="2">Glycoside hydrolase family 15</fullName>
    </submittedName>
</protein>
<dbReference type="InterPro" id="IPR008928">
    <property type="entry name" value="6-hairpin_glycosidase_sf"/>
</dbReference>
<dbReference type="InterPro" id="IPR011613">
    <property type="entry name" value="GH15-like"/>
</dbReference>
<keyword evidence="2" id="KW-0378">Hydrolase</keyword>
<dbReference type="OrthoDB" id="3902805at2"/>
<reference evidence="2 3" key="1">
    <citation type="submission" date="2016-04" db="EMBL/GenBank/DDBJ databases">
        <authorList>
            <person name="Evans L.H."/>
            <person name="Alamgir A."/>
            <person name="Owens N."/>
            <person name="Weber N.D."/>
            <person name="Virtaneva K."/>
            <person name="Barbian K."/>
            <person name="Babar A."/>
            <person name="Rosenke K."/>
        </authorList>
    </citation>
    <scope>NUCLEOTIDE SEQUENCE [LARGE SCALE GENOMIC DNA]</scope>
    <source>
        <strain evidence="2 3">LMa1</strain>
    </source>
</reference>
<dbReference type="PANTHER" id="PTHR31616:SF13">
    <property type="entry name" value="GLUCAN 1,4-ALPHA-GLUCOSIDASE"/>
    <property type="match status" value="1"/>
</dbReference>
<dbReference type="AlphaFoldDB" id="A0A1B7LGY0"/>
<keyword evidence="3" id="KW-1185">Reference proteome</keyword>
<proteinExistence type="predicted"/>
<dbReference type="PANTHER" id="PTHR31616">
    <property type="entry name" value="TREHALASE"/>
    <property type="match status" value="1"/>
</dbReference>
<comment type="caution">
    <text evidence="2">The sequence shown here is derived from an EMBL/GenBank/DDBJ whole genome shotgun (WGS) entry which is preliminary data.</text>
</comment>
<accession>A0A1B7LGY0</accession>
<dbReference type="Proteomes" id="UP000078532">
    <property type="component" value="Unassembled WGS sequence"/>
</dbReference>
<dbReference type="RefSeq" id="WP_066666791.1">
    <property type="nucleotide sequence ID" value="NZ_LYVF01000062.1"/>
</dbReference>
<evidence type="ECO:0000313" key="3">
    <source>
        <dbReference type="Proteomes" id="UP000078532"/>
    </source>
</evidence>
<name>A0A1B7LGY0_9FIRM</name>
<dbReference type="SUPFAM" id="SSF48208">
    <property type="entry name" value="Six-hairpin glycosidases"/>
    <property type="match status" value="1"/>
</dbReference>
<evidence type="ECO:0000259" key="1">
    <source>
        <dbReference type="Pfam" id="PF00723"/>
    </source>
</evidence>
<feature type="domain" description="GH15-like" evidence="1">
    <location>
        <begin position="599"/>
        <end position="641"/>
    </location>
</feature>